<gene>
    <name evidence="1" type="ORF">ACOLOM_LOCUS14282</name>
</gene>
<reference evidence="1" key="1">
    <citation type="submission" date="2021-06" db="EMBL/GenBank/DDBJ databases">
        <authorList>
            <person name="Kallberg Y."/>
            <person name="Tangrot J."/>
            <person name="Rosling A."/>
        </authorList>
    </citation>
    <scope>NUCLEOTIDE SEQUENCE</scope>
    <source>
        <strain evidence="1">CL356</strain>
    </source>
</reference>
<sequence>RINEKEEEMVQAGALYALYTLFQLQNNASGMQKVAHIEIALDTLEYLVSYAKASGESVRHHLLYILHSLFSKGIFHVLPASTLPTLRRPTPEEAEQRQRKIEPVARN</sequence>
<protein>
    <submittedName>
        <fullName evidence="1">13096_t:CDS:1</fullName>
    </submittedName>
</protein>
<keyword evidence="2" id="KW-1185">Reference proteome</keyword>
<feature type="non-terminal residue" evidence="1">
    <location>
        <position position="1"/>
    </location>
</feature>
<name>A0ACA9R6Y0_9GLOM</name>
<accession>A0ACA9R6Y0</accession>
<dbReference type="EMBL" id="CAJVPT010070975">
    <property type="protein sequence ID" value="CAG8780066.1"/>
    <property type="molecule type" value="Genomic_DNA"/>
</dbReference>
<organism evidence="1 2">
    <name type="scientific">Acaulospora colombiana</name>
    <dbReference type="NCBI Taxonomy" id="27376"/>
    <lineage>
        <taxon>Eukaryota</taxon>
        <taxon>Fungi</taxon>
        <taxon>Fungi incertae sedis</taxon>
        <taxon>Mucoromycota</taxon>
        <taxon>Glomeromycotina</taxon>
        <taxon>Glomeromycetes</taxon>
        <taxon>Diversisporales</taxon>
        <taxon>Acaulosporaceae</taxon>
        <taxon>Acaulospora</taxon>
    </lineage>
</organism>
<comment type="caution">
    <text evidence="1">The sequence shown here is derived from an EMBL/GenBank/DDBJ whole genome shotgun (WGS) entry which is preliminary data.</text>
</comment>
<proteinExistence type="predicted"/>
<evidence type="ECO:0000313" key="1">
    <source>
        <dbReference type="EMBL" id="CAG8780066.1"/>
    </source>
</evidence>
<evidence type="ECO:0000313" key="2">
    <source>
        <dbReference type="Proteomes" id="UP000789525"/>
    </source>
</evidence>
<feature type="non-terminal residue" evidence="1">
    <location>
        <position position="107"/>
    </location>
</feature>
<dbReference type="Proteomes" id="UP000789525">
    <property type="component" value="Unassembled WGS sequence"/>
</dbReference>